<dbReference type="RefSeq" id="XP_642639.1">
    <property type="nucleotide sequence ID" value="XM_637547.1"/>
</dbReference>
<dbReference type="FunCoup" id="Q54ZK3">
    <property type="interactions" value="877"/>
</dbReference>
<feature type="region of interest" description="Disordered" evidence="3">
    <location>
        <begin position="815"/>
        <end position="834"/>
    </location>
</feature>
<keyword evidence="2" id="KW-0245">EGF-like domain</keyword>
<dbReference type="InterPro" id="IPR002909">
    <property type="entry name" value="IPT_dom"/>
</dbReference>
<dbReference type="PhylomeDB" id="Q54ZK3"/>
<dbReference type="Proteomes" id="UP000002195">
    <property type="component" value="Unassembled WGS sequence"/>
</dbReference>
<evidence type="ECO:0000256" key="3">
    <source>
        <dbReference type="SAM" id="MobiDB-lite"/>
    </source>
</evidence>
<dbReference type="InterPro" id="IPR057013">
    <property type="entry name" value="LRR_ComC"/>
</dbReference>
<dbReference type="PROSITE" id="PS50026">
    <property type="entry name" value="EGF_3"/>
    <property type="match status" value="3"/>
</dbReference>
<dbReference type="PANTHER" id="PTHR24032:SF69">
    <property type="entry name" value="EGF-LIKE DOMAIN-CONTAINING PROTEIN"/>
    <property type="match status" value="1"/>
</dbReference>
<dbReference type="InterPro" id="IPR000742">
    <property type="entry name" value="EGF"/>
</dbReference>
<evidence type="ECO:0000256" key="2">
    <source>
        <dbReference type="PROSITE-ProRule" id="PRU00076"/>
    </source>
</evidence>
<feature type="disulfide bond" evidence="2">
    <location>
        <begin position="653"/>
        <end position="663"/>
    </location>
</feature>
<sequence length="1100" mass="122562">MENLLINLGTISKVNFKNSSTLEYDFCNTQNTSQPIVSVGCYENQINSLNLGQSNSYVISDDFLCFENLNDLSLNSTIYNSTLYSALPQNLEFLNLYGSNLLFSQLQPSLNYFHASIVSQTIETTIKFSYLKNLIQFSLNIPPWISLSFISHSIFFENDLDGSKIWESDNSIITRNIPLLRFIKGRFDMVLLPNFLQSSWSNISTIENITSLTIHSNDFIQFPSFEFSQIRSDNLKLIWIDSYISSVPSIIDFSSIGNSIESMSFTKCGRNFQYGGGLFPFILPKNKNFKSFSFSGGYIETLDFSLFNNVEILTLENNVISGSFPLVFNITLFGKLKYINIMDNKITGTIDDSFCSVDLYVRNNLMNGTIPSCFTCFLGLPSFSYKFSGNNFTNNYPSSTSIIIPNFMPGNVKNFTTYLEYEFFIFGENLGGIWIPTNLVVDDFGSYYASQFLIVNKLIRVVSYSKLPDVISMKYSPVDPNYFFKLSTRNINPLLEKVDWQSSALNLVFDGSFFTYNKSIVNITIGSDNCFVTSTSFNQISCTVFNSIDSFKNILSYITIGNLTTQFTLNPGLINKILNCSAYNDCNGNGYCLSDIGKCQCDSTHQGDDCSLPYIDCNPLDCNGNGICTTLTGKCQCDSNHQGDACGLPLKECLNDCNSVGQCNNQTGICSCQITPFGWTGNDCSIPLHTISAVSPSDINGGNASIYGWFGNNHTNPQVFIGNIQCIPIYNISESEINCKAPPGTGLKSVSVIQNSINVTSKDIYQYYSNDKQCPNHCTSASNGICNTTTGYCNCIGRWSGYDCSLYSNPSGGGSSGGNNGGLPGSNTTIDGNTGNTNITNQQTNYQILITKLIEIDFNGNQINEYLLLNKWSIISNISKTVYTFIQSIQNDKCNITYTIEEVNKDRDVSFAGINFKLTSGSVKMTVSIENYQYSSNLNTLQLQMKSSVNEIQTNNENDCNDDQIEINNTPNQDNSLNYITIKKDAKVLNGRFIDRIESDGISTFMKTVLISKSNDSITVGMNLPHCTKKCLLDPDFSVLVSPEFVDGCRGNDQKFWVLPVAITVPVVACALIIALLYVIYKKRFVEARFKRQIKLLNRK</sequence>
<dbReference type="Pfam" id="PF24141">
    <property type="entry name" value="LRR_ComC"/>
    <property type="match status" value="1"/>
</dbReference>
<feature type="transmembrane region" description="Helical" evidence="4">
    <location>
        <begin position="1056"/>
        <end position="1081"/>
    </location>
</feature>
<dbReference type="InterPro" id="IPR032675">
    <property type="entry name" value="LRR_dom_sf"/>
</dbReference>
<dbReference type="CDD" id="cd00603">
    <property type="entry name" value="IPT_PCSR"/>
    <property type="match status" value="1"/>
</dbReference>
<evidence type="ECO:0000256" key="4">
    <source>
        <dbReference type="SAM" id="Phobius"/>
    </source>
</evidence>
<evidence type="ECO:0000256" key="1">
    <source>
        <dbReference type="ARBA" id="ARBA00023157"/>
    </source>
</evidence>
<dbReference type="KEGG" id="ddi:DDB_G0277525"/>
<feature type="compositionally biased region" description="Low complexity" evidence="3">
    <location>
        <begin position="825"/>
        <end position="834"/>
    </location>
</feature>
<evidence type="ECO:0000259" key="5">
    <source>
        <dbReference type="PROSITE" id="PS50026"/>
    </source>
</evidence>
<keyword evidence="1 2" id="KW-1015">Disulfide bond</keyword>
<feature type="disulfide bond" evidence="2">
    <location>
        <begin position="637"/>
        <end position="646"/>
    </location>
</feature>
<gene>
    <name evidence="6" type="ORF">DDB_G0277525</name>
</gene>
<dbReference type="GeneID" id="8621056"/>
<keyword evidence="4" id="KW-0472">Membrane</keyword>
<dbReference type="PROSITE" id="PS00022">
    <property type="entry name" value="EGF_1"/>
    <property type="match status" value="3"/>
</dbReference>
<dbReference type="InterPro" id="IPR013783">
    <property type="entry name" value="Ig-like_fold"/>
</dbReference>
<proteinExistence type="predicted"/>
<dbReference type="InterPro" id="IPR053331">
    <property type="entry name" value="EGF-like_comC"/>
</dbReference>
<dbReference type="SUPFAM" id="SSF81296">
    <property type="entry name" value="E set domains"/>
    <property type="match status" value="1"/>
</dbReference>
<dbReference type="eggNOG" id="KOG1225">
    <property type="taxonomic scope" value="Eukaryota"/>
</dbReference>
<protein>
    <recommendedName>
        <fullName evidence="5">EGF-like domain-containing protein</fullName>
    </recommendedName>
</protein>
<dbReference type="VEuPathDB" id="AmoebaDB:DDB_G0277525"/>
<evidence type="ECO:0000313" key="6">
    <source>
        <dbReference type="EMBL" id="EAL68725.1"/>
    </source>
</evidence>
<keyword evidence="4" id="KW-0812">Transmembrane</keyword>
<organism evidence="6 7">
    <name type="scientific">Dictyostelium discoideum</name>
    <name type="common">Social amoeba</name>
    <dbReference type="NCBI Taxonomy" id="44689"/>
    <lineage>
        <taxon>Eukaryota</taxon>
        <taxon>Amoebozoa</taxon>
        <taxon>Evosea</taxon>
        <taxon>Eumycetozoa</taxon>
        <taxon>Dictyostelia</taxon>
        <taxon>Dictyosteliales</taxon>
        <taxon>Dictyosteliaceae</taxon>
        <taxon>Dictyostelium</taxon>
    </lineage>
</organism>
<dbReference type="SUPFAM" id="SSF52058">
    <property type="entry name" value="L domain-like"/>
    <property type="match status" value="1"/>
</dbReference>
<feature type="disulfide bond" evidence="2">
    <location>
        <begin position="601"/>
        <end position="610"/>
    </location>
</feature>
<dbReference type="HOGENOM" id="CLU_003793_0_0_1"/>
<keyword evidence="7" id="KW-1185">Reference proteome</keyword>
<keyword evidence="4" id="KW-1133">Transmembrane helix</keyword>
<dbReference type="EMBL" id="AAFI02000020">
    <property type="protein sequence ID" value="EAL68725.1"/>
    <property type="molecule type" value="Genomic_DNA"/>
</dbReference>
<dbReference type="Gene3D" id="3.80.10.10">
    <property type="entry name" value="Ribonuclease Inhibitor"/>
    <property type="match status" value="1"/>
</dbReference>
<dbReference type="AlphaFoldDB" id="Q54ZK3"/>
<dbReference type="Pfam" id="PF22933">
    <property type="entry name" value="ComC_SSD"/>
    <property type="match status" value="1"/>
</dbReference>
<feature type="compositionally biased region" description="Gly residues" evidence="3">
    <location>
        <begin position="815"/>
        <end position="824"/>
    </location>
</feature>
<dbReference type="InParanoid" id="Q54ZK3"/>
<dbReference type="SUPFAM" id="SSF52047">
    <property type="entry name" value="RNI-like"/>
    <property type="match status" value="1"/>
</dbReference>
<dbReference type="InterPro" id="IPR014756">
    <property type="entry name" value="Ig_E-set"/>
</dbReference>
<accession>Q54ZK3</accession>
<comment type="caution">
    <text evidence="2">Lacks conserved residue(s) required for the propagation of feature annotation.</text>
</comment>
<feature type="domain" description="EGF-like" evidence="5">
    <location>
        <begin position="649"/>
        <end position="685"/>
    </location>
</feature>
<dbReference type="InterPro" id="IPR013111">
    <property type="entry name" value="EGF_extracell"/>
</dbReference>
<dbReference type="dictyBase" id="DDB_G0277525"/>
<dbReference type="InterPro" id="IPR054484">
    <property type="entry name" value="ComC_SSD"/>
</dbReference>
<dbReference type="PANTHER" id="PTHR24032">
    <property type="entry name" value="EGF-LIKE DOMAIN-CONTAINING PROTEIN-RELATED-RELATED"/>
    <property type="match status" value="1"/>
</dbReference>
<dbReference type="Pfam" id="PF01833">
    <property type="entry name" value="TIG"/>
    <property type="match status" value="1"/>
</dbReference>
<comment type="caution">
    <text evidence="6">The sequence shown here is derived from an EMBL/GenBank/DDBJ whole genome shotgun (WGS) entry which is preliminary data.</text>
</comment>
<dbReference type="Gene3D" id="2.60.40.10">
    <property type="entry name" value="Immunoglobulins"/>
    <property type="match status" value="1"/>
</dbReference>
<reference evidence="6 7" key="1">
    <citation type="journal article" date="2005" name="Nature">
        <title>The genome of the social amoeba Dictyostelium discoideum.</title>
        <authorList>
            <consortium name="The Dictyostelium discoideum Sequencing Consortium"/>
            <person name="Eichinger L."/>
            <person name="Pachebat J.A."/>
            <person name="Glockner G."/>
            <person name="Rajandream M.A."/>
            <person name="Sucgang R."/>
            <person name="Berriman M."/>
            <person name="Song J."/>
            <person name="Olsen R."/>
            <person name="Szafranski K."/>
            <person name="Xu Q."/>
            <person name="Tunggal B."/>
            <person name="Kummerfeld S."/>
            <person name="Madera M."/>
            <person name="Konfortov B.A."/>
            <person name="Rivero F."/>
            <person name="Bankier A.T."/>
            <person name="Lehmann R."/>
            <person name="Hamlin N."/>
            <person name="Davies R."/>
            <person name="Gaudet P."/>
            <person name="Fey P."/>
            <person name="Pilcher K."/>
            <person name="Chen G."/>
            <person name="Saunders D."/>
            <person name="Sodergren E."/>
            <person name="Davis P."/>
            <person name="Kerhornou A."/>
            <person name="Nie X."/>
            <person name="Hall N."/>
            <person name="Anjard C."/>
            <person name="Hemphill L."/>
            <person name="Bason N."/>
            <person name="Farbrother P."/>
            <person name="Desany B."/>
            <person name="Just E."/>
            <person name="Morio T."/>
            <person name="Rost R."/>
            <person name="Churcher C."/>
            <person name="Cooper J."/>
            <person name="Haydock S."/>
            <person name="van Driessche N."/>
            <person name="Cronin A."/>
            <person name="Goodhead I."/>
            <person name="Muzny D."/>
            <person name="Mourier T."/>
            <person name="Pain A."/>
            <person name="Lu M."/>
            <person name="Harper D."/>
            <person name="Lindsay R."/>
            <person name="Hauser H."/>
            <person name="James K."/>
            <person name="Quiles M."/>
            <person name="Madan Babu M."/>
            <person name="Saito T."/>
            <person name="Buchrieser C."/>
            <person name="Wardroper A."/>
            <person name="Felder M."/>
            <person name="Thangavelu M."/>
            <person name="Johnson D."/>
            <person name="Knights A."/>
            <person name="Loulseged H."/>
            <person name="Mungall K."/>
            <person name="Oliver K."/>
            <person name="Price C."/>
            <person name="Quail M.A."/>
            <person name="Urushihara H."/>
            <person name="Hernandez J."/>
            <person name="Rabbinowitsch E."/>
            <person name="Steffen D."/>
            <person name="Sanders M."/>
            <person name="Ma J."/>
            <person name="Kohara Y."/>
            <person name="Sharp S."/>
            <person name="Simmonds M."/>
            <person name="Spiegler S."/>
            <person name="Tivey A."/>
            <person name="Sugano S."/>
            <person name="White B."/>
            <person name="Walker D."/>
            <person name="Woodward J."/>
            <person name="Winckler T."/>
            <person name="Tanaka Y."/>
            <person name="Shaulsky G."/>
            <person name="Schleicher M."/>
            <person name="Weinstock G."/>
            <person name="Rosenthal A."/>
            <person name="Cox E.C."/>
            <person name="Chisholm R.L."/>
            <person name="Gibbs R."/>
            <person name="Loomis W.F."/>
            <person name="Platzer M."/>
            <person name="Kay R.R."/>
            <person name="Williams J."/>
            <person name="Dear P.H."/>
            <person name="Noegel A.A."/>
            <person name="Barrell B."/>
            <person name="Kuspa A."/>
        </authorList>
    </citation>
    <scope>NUCLEOTIDE SEQUENCE [LARGE SCALE GENOMIC DNA]</scope>
    <source>
        <strain evidence="6 7">AX4</strain>
    </source>
</reference>
<feature type="domain" description="EGF-like" evidence="5">
    <location>
        <begin position="576"/>
        <end position="611"/>
    </location>
</feature>
<dbReference type="OMA" id="NIPPWIS"/>
<evidence type="ECO:0000313" key="7">
    <source>
        <dbReference type="Proteomes" id="UP000002195"/>
    </source>
</evidence>
<dbReference type="Pfam" id="PF07974">
    <property type="entry name" value="EGF_2"/>
    <property type="match status" value="2"/>
</dbReference>
<dbReference type="PaxDb" id="44689-DDB0203385"/>
<feature type="domain" description="EGF-like" evidence="5">
    <location>
        <begin position="613"/>
        <end position="647"/>
    </location>
</feature>
<name>Q54ZK3_DICDI</name>